<feature type="region of interest" description="Disordered" evidence="1">
    <location>
        <begin position="413"/>
        <end position="436"/>
    </location>
</feature>
<feature type="compositionally biased region" description="Polar residues" evidence="1">
    <location>
        <begin position="361"/>
        <end position="374"/>
    </location>
</feature>
<evidence type="ECO:0000313" key="3">
    <source>
        <dbReference type="EMBL" id="KAG7357330.1"/>
    </source>
</evidence>
<feature type="compositionally biased region" description="Pro residues" evidence="1">
    <location>
        <begin position="219"/>
        <end position="229"/>
    </location>
</feature>
<dbReference type="InterPro" id="IPR008580">
    <property type="entry name" value="PPPDE_dom"/>
</dbReference>
<dbReference type="PANTHER" id="PTHR12378:SF80">
    <property type="entry name" value="IP06716P-RELATED"/>
    <property type="match status" value="1"/>
</dbReference>
<proteinExistence type="predicted"/>
<dbReference type="PROSITE" id="PS51858">
    <property type="entry name" value="PPPDE"/>
    <property type="match status" value="1"/>
</dbReference>
<dbReference type="SMART" id="SM01179">
    <property type="entry name" value="DUF862"/>
    <property type="match status" value="1"/>
</dbReference>
<accession>A0A9K3L9B8</accession>
<sequence length="802" mass="88977">MPRRRQSSGSYGVANTNSQHRIVPALSAPRHSNGSTRNRRMFPQSSDVESVERWLTSPTLPSRSSSRSGSTSPRKRSTQPDSIGQLPIDRISIGNSNNRAQNITKGQQLLHDRIAMTCADSFAVVSTTKKQQPKPIKQETQTAREEDRSYVSRIIKQRHGKRFTFDQEDDQETIPAVETYDSLNTIQEEDFETIVNHRPGMTTPGNNHVHYLERTHVPAVPPPPTPPPPHRPHRPTNATPMARSIPPTHKNSSHTSGTTKTNKPLILPFKPNSVTNIKEVEECDDDEPYSPSHNSTTDQRTNLRHRQQTILVSEDFQQQSQQQSLLQDGSISVSSSVTRPNNPVASSIDNSLDRHLLPTLRRTNSKVSQGSIDSSKPGAKNSIASGSAGRNNHPSRRQQFRFHTIRDLVSLGSEGISQKEGRRSRPSRILSGSITKETYATEPKKFSKARSPNSCSITAATSGTVMTTPTNDSQDEEISQLTFPEGHGTPLTNGITSHADTEKVRNLSKGGDGFRTIKSHSNTVPKRLSLHIRQPSDEQREKEDTDSRESFVRSAATDKHMRSAVKTEPSALETRDTMSAMTALLRKTNRIKLHVYDLVQNDTQLDLFGCYFPLGQCFNALNSSLHSMGTGAYHVGIEINGVEYAYGANSTKGLTGVFTCMPKHSPGYQYRQTIDFGNRLTTRNQYSGDGSHRKWGNPVPVDGREVVREMASEYLGVDYDLLRKNCCTFAYDACTRLGVRESEIPAWFHNLAAAGAVTQDVVAPINHAFNCDLENLSGFINETSLENETKTTTNDATRVKLS</sequence>
<feature type="region of interest" description="Disordered" evidence="1">
    <location>
        <begin position="216"/>
        <end position="272"/>
    </location>
</feature>
<gene>
    <name evidence="3" type="ORF">IV203_002018</name>
</gene>
<dbReference type="EMBL" id="JAGRRH010000015">
    <property type="protein sequence ID" value="KAG7357330.1"/>
    <property type="molecule type" value="Genomic_DNA"/>
</dbReference>
<organism evidence="3 4">
    <name type="scientific">Nitzschia inconspicua</name>
    <dbReference type="NCBI Taxonomy" id="303405"/>
    <lineage>
        <taxon>Eukaryota</taxon>
        <taxon>Sar</taxon>
        <taxon>Stramenopiles</taxon>
        <taxon>Ochrophyta</taxon>
        <taxon>Bacillariophyta</taxon>
        <taxon>Bacillariophyceae</taxon>
        <taxon>Bacillariophycidae</taxon>
        <taxon>Bacillariales</taxon>
        <taxon>Bacillariaceae</taxon>
        <taxon>Nitzschia</taxon>
    </lineage>
</organism>
<feature type="compositionally biased region" description="Basic and acidic residues" evidence="1">
    <location>
        <begin position="534"/>
        <end position="561"/>
    </location>
</feature>
<name>A0A9K3L9B8_9STRA</name>
<dbReference type="Pfam" id="PF05903">
    <property type="entry name" value="Peptidase_C97"/>
    <property type="match status" value="2"/>
</dbReference>
<feature type="compositionally biased region" description="Polar residues" evidence="1">
    <location>
        <begin position="7"/>
        <end position="20"/>
    </location>
</feature>
<evidence type="ECO:0000256" key="1">
    <source>
        <dbReference type="SAM" id="MobiDB-lite"/>
    </source>
</evidence>
<reference evidence="3" key="1">
    <citation type="journal article" date="2021" name="Sci. Rep.">
        <title>Diploid genomic architecture of Nitzschia inconspicua, an elite biomass production diatom.</title>
        <authorList>
            <person name="Oliver A."/>
            <person name="Podell S."/>
            <person name="Pinowska A."/>
            <person name="Traller J.C."/>
            <person name="Smith S.R."/>
            <person name="McClure R."/>
            <person name="Beliaev A."/>
            <person name="Bohutskyi P."/>
            <person name="Hill E.A."/>
            <person name="Rabines A."/>
            <person name="Zheng H."/>
            <person name="Allen L.Z."/>
            <person name="Kuo A."/>
            <person name="Grigoriev I.V."/>
            <person name="Allen A.E."/>
            <person name="Hazlebeck D."/>
            <person name="Allen E.E."/>
        </authorList>
    </citation>
    <scope>NUCLEOTIDE SEQUENCE</scope>
    <source>
        <strain evidence="3">Hildebrandi</strain>
    </source>
</reference>
<dbReference type="PANTHER" id="PTHR12378">
    <property type="entry name" value="DESUMOYLATING ISOPEPTIDASE"/>
    <property type="match status" value="1"/>
</dbReference>
<reference evidence="3" key="2">
    <citation type="submission" date="2021-04" db="EMBL/GenBank/DDBJ databases">
        <authorList>
            <person name="Podell S."/>
        </authorList>
    </citation>
    <scope>NUCLEOTIDE SEQUENCE</scope>
    <source>
        <strain evidence="3">Hildebrandi</strain>
    </source>
</reference>
<evidence type="ECO:0000313" key="4">
    <source>
        <dbReference type="Proteomes" id="UP000693970"/>
    </source>
</evidence>
<feature type="compositionally biased region" description="Polar residues" evidence="1">
    <location>
        <begin position="249"/>
        <end position="262"/>
    </location>
</feature>
<feature type="compositionally biased region" description="Polar residues" evidence="1">
    <location>
        <begin position="382"/>
        <end position="392"/>
    </location>
</feature>
<comment type="caution">
    <text evidence="3">The sequence shown here is derived from an EMBL/GenBank/DDBJ whole genome shotgun (WGS) entry which is preliminary data.</text>
</comment>
<feature type="region of interest" description="Disordered" evidence="1">
    <location>
        <begin position="533"/>
        <end position="571"/>
    </location>
</feature>
<feature type="compositionally biased region" description="Polar residues" evidence="1">
    <location>
        <begin position="291"/>
        <end position="300"/>
    </location>
</feature>
<feature type="compositionally biased region" description="Low complexity" evidence="1">
    <location>
        <begin position="56"/>
        <end position="72"/>
    </location>
</feature>
<feature type="region of interest" description="Disordered" evidence="1">
    <location>
        <begin position="1"/>
        <end position="98"/>
    </location>
</feature>
<keyword evidence="4" id="KW-1185">Reference proteome</keyword>
<dbReference type="Proteomes" id="UP000693970">
    <property type="component" value="Unassembled WGS sequence"/>
</dbReference>
<evidence type="ECO:0000259" key="2">
    <source>
        <dbReference type="PROSITE" id="PS51858"/>
    </source>
</evidence>
<dbReference type="GO" id="GO:0016579">
    <property type="term" value="P:protein deubiquitination"/>
    <property type="evidence" value="ECO:0007669"/>
    <property type="project" value="TreeGrafter"/>
</dbReference>
<dbReference type="OrthoDB" id="412286at2759"/>
<feature type="region of interest" description="Disordered" evidence="1">
    <location>
        <begin position="282"/>
        <end position="301"/>
    </location>
</feature>
<dbReference type="AlphaFoldDB" id="A0A9K3L9B8"/>
<feature type="domain" description="PPPDE" evidence="2">
    <location>
        <begin position="589"/>
        <end position="762"/>
    </location>
</feature>
<feature type="compositionally biased region" description="Polar residues" evidence="1">
    <location>
        <begin position="329"/>
        <end position="350"/>
    </location>
</feature>
<dbReference type="GO" id="GO:0101005">
    <property type="term" value="F:deubiquitinase activity"/>
    <property type="evidence" value="ECO:0007669"/>
    <property type="project" value="TreeGrafter"/>
</dbReference>
<protein>
    <submittedName>
        <fullName evidence="3">PPPDE putative peptidase domain containing protein</fullName>
    </submittedName>
</protein>
<feature type="region of interest" description="Disordered" evidence="1">
    <location>
        <begin position="320"/>
        <end position="397"/>
    </location>
</feature>